<dbReference type="EMBL" id="ABOX02000006">
    <property type="protein sequence ID" value="EEF62184.1"/>
    <property type="molecule type" value="Genomic_DNA"/>
</dbReference>
<sequence length="507" mass="55888">MNQTVQQLAQVALLGTERQGNLPKAEQPLQAILSRLEKQPAEAQLLGTAGLLFLHQRVGRVPGIEKITAVEPAAEETLPGCSARAAAFLKEMLGGRFGEVLPEWLAASAECGKRVQAEDLPALLDVGTKNAEWREAILKVIGQRGVWLAGQNADWSWVAGAVEDEAIWETGSRAARLTFLQRLRKREAARSRELLQSTWAQESPEDRAAFVGAMQFGLSVADENFLESALDDKRKEVRQAAAGLLARLPESRFAQRMMERLQPLVKIEAADKGKKGKAGKAKIEVTLPSDCDKAMARDGIETRKLSGLGEKAFWLKQIIENVPIGFWSAQYQMTVEELIAMAAAEKEWRGLLMEAWANAAVKSRDAVWAEALLMETGEKKTMLPQTGELLSVLPAEQREKCILKAFESGWSVDLVFESMLAKAGGPWSKEFSKAVALQAKELAKSGDWMARSHLVAVGKWMDPGLAGNLAEGWPVDGKHWNLWSEVVDQFIAMVQFRHDMVVALKET</sequence>
<dbReference type="AlphaFoldDB" id="B9XDN8"/>
<dbReference type="STRING" id="320771.Cflav_PD6459"/>
<dbReference type="Pfam" id="PF18944">
    <property type="entry name" value="DUF5691"/>
    <property type="match status" value="1"/>
</dbReference>
<proteinExistence type="predicted"/>
<dbReference type="RefSeq" id="WP_007413936.1">
    <property type="nucleotide sequence ID" value="NZ_ABOX02000006.1"/>
</dbReference>
<dbReference type="InterPro" id="IPR043746">
    <property type="entry name" value="DUF5691"/>
</dbReference>
<dbReference type="OrthoDB" id="262508at2"/>
<evidence type="ECO:0000313" key="1">
    <source>
        <dbReference type="EMBL" id="EEF62184.1"/>
    </source>
</evidence>
<comment type="caution">
    <text evidence="1">The sequence shown here is derived from an EMBL/GenBank/DDBJ whole genome shotgun (WGS) entry which is preliminary data.</text>
</comment>
<accession>B9XDN8</accession>
<organism evidence="1 2">
    <name type="scientific">Pedosphaera parvula (strain Ellin514)</name>
    <dbReference type="NCBI Taxonomy" id="320771"/>
    <lineage>
        <taxon>Bacteria</taxon>
        <taxon>Pseudomonadati</taxon>
        <taxon>Verrucomicrobiota</taxon>
        <taxon>Pedosphaerae</taxon>
        <taxon>Pedosphaerales</taxon>
        <taxon>Pedosphaeraceae</taxon>
        <taxon>Pedosphaera</taxon>
    </lineage>
</organism>
<reference evidence="1 2" key="1">
    <citation type="journal article" date="2011" name="J. Bacteriol.">
        <title>Genome sequence of 'Pedosphaera parvula' Ellin514, an aerobic Verrucomicrobial isolate from pasture soil.</title>
        <authorList>
            <person name="Kant R."/>
            <person name="van Passel M.W."/>
            <person name="Sangwan P."/>
            <person name="Palva A."/>
            <person name="Lucas S."/>
            <person name="Copeland A."/>
            <person name="Lapidus A."/>
            <person name="Glavina Del Rio T."/>
            <person name="Dalin E."/>
            <person name="Tice H."/>
            <person name="Bruce D."/>
            <person name="Goodwin L."/>
            <person name="Pitluck S."/>
            <person name="Chertkov O."/>
            <person name="Larimer F.W."/>
            <person name="Land M.L."/>
            <person name="Hauser L."/>
            <person name="Brettin T.S."/>
            <person name="Detter J.C."/>
            <person name="Han S."/>
            <person name="de Vos W.M."/>
            <person name="Janssen P.H."/>
            <person name="Smidt H."/>
        </authorList>
    </citation>
    <scope>NUCLEOTIDE SEQUENCE [LARGE SCALE GENOMIC DNA]</scope>
    <source>
        <strain evidence="1 2">Ellin514</strain>
    </source>
</reference>
<protein>
    <submittedName>
        <fullName evidence="1">Uncharacterized protein</fullName>
    </submittedName>
</protein>
<dbReference type="Proteomes" id="UP000003688">
    <property type="component" value="Unassembled WGS sequence"/>
</dbReference>
<name>B9XDN8_PEDPL</name>
<keyword evidence="2" id="KW-1185">Reference proteome</keyword>
<evidence type="ECO:0000313" key="2">
    <source>
        <dbReference type="Proteomes" id="UP000003688"/>
    </source>
</evidence>
<gene>
    <name evidence="1" type="ORF">Cflav_PD6459</name>
</gene>